<evidence type="ECO:0000313" key="7">
    <source>
        <dbReference type="EMBL" id="EJP69892.1"/>
    </source>
</evidence>
<evidence type="ECO:0000256" key="5">
    <source>
        <dbReference type="ARBA" id="ARBA00023136"/>
    </source>
</evidence>
<dbReference type="EMBL" id="JH725151">
    <property type="protein sequence ID" value="EJP69892.1"/>
    <property type="molecule type" value="Genomic_DNA"/>
</dbReference>
<dbReference type="SUPFAM" id="SSF103473">
    <property type="entry name" value="MFS general substrate transporter"/>
    <property type="match status" value="1"/>
</dbReference>
<comment type="subcellular location">
    <subcellularLocation>
        <location evidence="1">Membrane</location>
        <topology evidence="1">Multi-pass membrane protein</topology>
    </subcellularLocation>
</comment>
<keyword evidence="5 6" id="KW-0472">Membrane</keyword>
<evidence type="ECO:0000256" key="2">
    <source>
        <dbReference type="ARBA" id="ARBA00022448"/>
    </source>
</evidence>
<dbReference type="RefSeq" id="XP_008594080.1">
    <property type="nucleotide sequence ID" value="XM_008595858.1"/>
</dbReference>
<evidence type="ECO:0000256" key="1">
    <source>
        <dbReference type="ARBA" id="ARBA00004141"/>
    </source>
</evidence>
<dbReference type="PANTHER" id="PTHR43791:SF67">
    <property type="entry name" value="TRANSPORTER, PUTATIVE (AFU_ORTHOLOGUE AFUA_3G04010)-RELATED"/>
    <property type="match status" value="1"/>
</dbReference>
<reference evidence="7 8" key="1">
    <citation type="journal article" date="2012" name="Sci. Rep.">
        <title>Genomic perspectives on the evolution of fungal entomopathogenicity in Beauveria bassiana.</title>
        <authorList>
            <person name="Xiao G."/>
            <person name="Ying S.H."/>
            <person name="Zheng P."/>
            <person name="Wang Z.L."/>
            <person name="Zhang S."/>
            <person name="Xie X.Q."/>
            <person name="Shang Y."/>
            <person name="St Leger R.J."/>
            <person name="Zhao G.P."/>
            <person name="Wang C."/>
            <person name="Feng M.G."/>
        </authorList>
    </citation>
    <scope>NUCLEOTIDE SEQUENCE [LARGE SCALE GENOMIC DNA]</scope>
    <source>
        <strain evidence="7 8">ARSEF 2860</strain>
    </source>
</reference>
<dbReference type="InterPro" id="IPR036259">
    <property type="entry name" value="MFS_trans_sf"/>
</dbReference>
<organism evidence="7 8">
    <name type="scientific">Beauveria bassiana (strain ARSEF 2860)</name>
    <name type="common">White muscardine disease fungus</name>
    <name type="synonym">Tritirachium shiotae</name>
    <dbReference type="NCBI Taxonomy" id="655819"/>
    <lineage>
        <taxon>Eukaryota</taxon>
        <taxon>Fungi</taxon>
        <taxon>Dikarya</taxon>
        <taxon>Ascomycota</taxon>
        <taxon>Pezizomycotina</taxon>
        <taxon>Sordariomycetes</taxon>
        <taxon>Hypocreomycetidae</taxon>
        <taxon>Hypocreales</taxon>
        <taxon>Cordycipitaceae</taxon>
        <taxon>Beauveria</taxon>
    </lineage>
</organism>
<feature type="transmembrane region" description="Helical" evidence="6">
    <location>
        <begin position="129"/>
        <end position="145"/>
    </location>
</feature>
<accession>J4UV01</accession>
<dbReference type="GeneID" id="19883773"/>
<dbReference type="GO" id="GO:0016020">
    <property type="term" value="C:membrane"/>
    <property type="evidence" value="ECO:0007669"/>
    <property type="project" value="UniProtKB-SubCell"/>
</dbReference>
<dbReference type="GO" id="GO:0022857">
    <property type="term" value="F:transmembrane transporter activity"/>
    <property type="evidence" value="ECO:0007669"/>
    <property type="project" value="TreeGrafter"/>
</dbReference>
<evidence type="ECO:0000313" key="8">
    <source>
        <dbReference type="Proteomes" id="UP000002762"/>
    </source>
</evidence>
<dbReference type="InParanoid" id="J4UV01"/>
<protein>
    <submittedName>
        <fullName evidence="7">Major facilitator superfamily transporter</fullName>
    </submittedName>
</protein>
<keyword evidence="4 6" id="KW-1133">Transmembrane helix</keyword>
<dbReference type="AlphaFoldDB" id="J4UV01"/>
<evidence type="ECO:0000256" key="3">
    <source>
        <dbReference type="ARBA" id="ARBA00022692"/>
    </source>
</evidence>
<dbReference type="Gene3D" id="1.20.1250.20">
    <property type="entry name" value="MFS general substrate transporter like domains"/>
    <property type="match status" value="1"/>
</dbReference>
<proteinExistence type="predicted"/>
<feature type="transmembrane region" description="Helical" evidence="6">
    <location>
        <begin position="182"/>
        <end position="202"/>
    </location>
</feature>
<dbReference type="Proteomes" id="UP000002762">
    <property type="component" value="Unassembled WGS sequence"/>
</dbReference>
<dbReference type="PANTHER" id="PTHR43791">
    <property type="entry name" value="PERMEASE-RELATED"/>
    <property type="match status" value="1"/>
</dbReference>
<feature type="transmembrane region" description="Helical" evidence="6">
    <location>
        <begin position="157"/>
        <end position="176"/>
    </location>
</feature>
<sequence>MISGFFGAVLGIFESGLFPGIVMYFSSMYTRGELAVGIGVFYKGGSLSGAFRGLLARGLSAIGPRANWNRALEREELFQWSEVLRGIFNVQIWVNSTSYFAIVSGLYSLGLFLPTIVKEIGITGDANQVQLWSVIPFAIAAPMLMGTDGDRVGIRGVIMLCVIPIAIAGYAVIANVKQPETRFAMTCLMALGMVLANVFWCAKINHDKARGKYNEYTGSGMTGVPSLKWFY</sequence>
<evidence type="ECO:0000256" key="6">
    <source>
        <dbReference type="SAM" id="Phobius"/>
    </source>
</evidence>
<name>J4UV01_BEAB2</name>
<dbReference type="HOGENOM" id="CLU_1199604_0_0_1"/>
<evidence type="ECO:0000256" key="4">
    <source>
        <dbReference type="ARBA" id="ARBA00022989"/>
    </source>
</evidence>
<gene>
    <name evidence="7" type="ORF">BBA_00761</name>
</gene>
<keyword evidence="3 6" id="KW-0812">Transmembrane</keyword>
<feature type="transmembrane region" description="Helical" evidence="6">
    <location>
        <begin position="99"/>
        <end position="117"/>
    </location>
</feature>
<feature type="transmembrane region" description="Helical" evidence="6">
    <location>
        <begin position="6"/>
        <end position="25"/>
    </location>
</feature>
<keyword evidence="8" id="KW-1185">Reference proteome</keyword>
<keyword evidence="2" id="KW-0813">Transport</keyword>
<dbReference type="OrthoDB" id="9971669at2759"/>